<evidence type="ECO:0000313" key="2">
    <source>
        <dbReference type="EMBL" id="BAH92656.1"/>
    </source>
</evidence>
<dbReference type="Proteomes" id="UP000000763">
    <property type="component" value="Chromosome 4"/>
</dbReference>
<evidence type="ECO:0000313" key="3">
    <source>
        <dbReference type="Proteomes" id="UP000000763"/>
    </source>
</evidence>
<feature type="compositionally biased region" description="Basic residues" evidence="1">
    <location>
        <begin position="58"/>
        <end position="67"/>
    </location>
</feature>
<accession>A0A0P0WAF1</accession>
<feature type="region of interest" description="Disordered" evidence="1">
    <location>
        <begin position="50"/>
        <end position="72"/>
    </location>
</feature>
<dbReference type="KEGG" id="dosa:Os04g0415401"/>
<name>A0A0P0WAF1_ORYSJ</name>
<dbReference type="EMBL" id="AP008210">
    <property type="protein sequence ID" value="BAH92656.1"/>
    <property type="molecule type" value="Genomic_DNA"/>
</dbReference>
<evidence type="ECO:0000256" key="1">
    <source>
        <dbReference type="SAM" id="MobiDB-lite"/>
    </source>
</evidence>
<reference evidence="3" key="2">
    <citation type="journal article" date="2008" name="Nucleic Acids Res.">
        <title>The rice annotation project database (RAP-DB): 2008 update.</title>
        <authorList>
            <consortium name="The rice annotation project (RAP)"/>
        </authorList>
    </citation>
    <scope>GENOME REANNOTATION</scope>
    <source>
        <strain evidence="3">cv. Nipponbare</strain>
    </source>
</reference>
<sequence length="232" mass="25115">MRRAQGARRGGRRLWTPALAEARPRRWRPALAEARLAAGEAAFPEVWPATAEAGSRARGSRRRRRAVQRNEEQRRTTLVRWRLAAGRSRRRGSRWRQAGAASRWAGSGGSLAPVAALASASSARGHGASAAQAEAVAAWWSQRQRCCGGAYVEPACAVLAGSGRPRLDPSPPRRMGGDVRMWSWRDDGLCWREAGIGLDVRGGDFLVADRVFSLISVSLPSLAGPCSGRGER</sequence>
<dbReference type="Gramene" id="Os04t0415401-01">
    <property type="protein sequence ID" value="Os04t0415401-01"/>
    <property type="gene ID" value="Os04g0415401"/>
</dbReference>
<dbReference type="AlphaFoldDB" id="A0A0P0WAF1"/>
<reference evidence="2 3" key="1">
    <citation type="journal article" date="2005" name="Nature">
        <title>The map-based sequence of the rice genome.</title>
        <authorList>
            <consortium name="International rice genome sequencing project (IRGSP)"/>
            <person name="Matsumoto T."/>
            <person name="Wu J."/>
            <person name="Kanamori H."/>
            <person name="Katayose Y."/>
            <person name="Fujisawa M."/>
            <person name="Namiki N."/>
            <person name="Mizuno H."/>
            <person name="Yamamoto K."/>
            <person name="Antonio B.A."/>
            <person name="Baba T."/>
            <person name="Sakata K."/>
            <person name="Nagamura Y."/>
            <person name="Aoki H."/>
            <person name="Arikawa K."/>
            <person name="Arita K."/>
            <person name="Bito T."/>
            <person name="Chiden Y."/>
            <person name="Fujitsuka N."/>
            <person name="Fukunaka R."/>
            <person name="Hamada M."/>
            <person name="Harada C."/>
            <person name="Hayashi A."/>
            <person name="Hijishita S."/>
            <person name="Honda M."/>
            <person name="Hosokawa S."/>
            <person name="Ichikawa Y."/>
            <person name="Idonuma A."/>
            <person name="Iijima M."/>
            <person name="Ikeda M."/>
            <person name="Ikeno M."/>
            <person name="Ito K."/>
            <person name="Ito S."/>
            <person name="Ito T."/>
            <person name="Ito Y."/>
            <person name="Ito Y."/>
            <person name="Iwabuchi A."/>
            <person name="Kamiya K."/>
            <person name="Karasawa W."/>
            <person name="Kurita K."/>
            <person name="Katagiri S."/>
            <person name="Kikuta A."/>
            <person name="Kobayashi H."/>
            <person name="Kobayashi N."/>
            <person name="Machita K."/>
            <person name="Maehara T."/>
            <person name="Masukawa M."/>
            <person name="Mizubayashi T."/>
            <person name="Mukai Y."/>
            <person name="Nagasaki H."/>
            <person name="Nagata Y."/>
            <person name="Naito S."/>
            <person name="Nakashima M."/>
            <person name="Nakama Y."/>
            <person name="Nakamichi Y."/>
            <person name="Nakamura M."/>
            <person name="Meguro A."/>
            <person name="Negishi M."/>
            <person name="Ohta I."/>
            <person name="Ohta T."/>
            <person name="Okamoto M."/>
            <person name="Ono N."/>
            <person name="Saji S."/>
            <person name="Sakaguchi M."/>
            <person name="Sakai K."/>
            <person name="Shibata M."/>
            <person name="Shimokawa T."/>
            <person name="Song J."/>
            <person name="Takazaki Y."/>
            <person name="Terasawa K."/>
            <person name="Tsugane M."/>
            <person name="Tsuji K."/>
            <person name="Ueda S."/>
            <person name="Waki K."/>
            <person name="Yamagata H."/>
            <person name="Yamamoto M."/>
            <person name="Yamamoto S."/>
            <person name="Yamane H."/>
            <person name="Yoshiki S."/>
            <person name="Yoshihara R."/>
            <person name="Yukawa K."/>
            <person name="Zhong H."/>
            <person name="Yano M."/>
            <person name="Yuan Q."/>
            <person name="Ouyang S."/>
            <person name="Liu J."/>
            <person name="Jones K.M."/>
            <person name="Gansberger K."/>
            <person name="Moffat K."/>
            <person name="Hill J."/>
            <person name="Bera J."/>
            <person name="Fadrosh D."/>
            <person name="Jin S."/>
            <person name="Johri S."/>
            <person name="Kim M."/>
            <person name="Overton L."/>
            <person name="Reardon M."/>
            <person name="Tsitrin T."/>
            <person name="Vuong H."/>
            <person name="Weaver B."/>
            <person name="Ciecko A."/>
            <person name="Tallon L."/>
            <person name="Jackson J."/>
            <person name="Pai G."/>
            <person name="Aken S.V."/>
            <person name="Utterback T."/>
            <person name="Reidmuller S."/>
            <person name="Feldblyum T."/>
            <person name="Hsiao J."/>
            <person name="Zismann V."/>
            <person name="Iobst S."/>
            <person name="de Vazeille A.R."/>
            <person name="Buell C.R."/>
            <person name="Ying K."/>
            <person name="Li Y."/>
            <person name="Lu T."/>
            <person name="Huang Y."/>
            <person name="Zhao Q."/>
            <person name="Feng Q."/>
            <person name="Zhang L."/>
            <person name="Zhu J."/>
            <person name="Weng Q."/>
            <person name="Mu J."/>
            <person name="Lu Y."/>
            <person name="Fan D."/>
            <person name="Liu Y."/>
            <person name="Guan J."/>
            <person name="Zhang Y."/>
            <person name="Yu S."/>
            <person name="Liu X."/>
            <person name="Zhang Y."/>
            <person name="Hong G."/>
            <person name="Han B."/>
            <person name="Choisne N."/>
            <person name="Demange N."/>
            <person name="Orjeda G."/>
            <person name="Samain S."/>
            <person name="Cattolico L."/>
            <person name="Pelletier E."/>
            <person name="Couloux A."/>
            <person name="Segurens B."/>
            <person name="Wincker P."/>
            <person name="D'Hont A."/>
            <person name="Scarpelli C."/>
            <person name="Weissenbach J."/>
            <person name="Salanoubat M."/>
            <person name="Quetier F."/>
            <person name="Yu Y."/>
            <person name="Kim H.R."/>
            <person name="Rambo T."/>
            <person name="Currie J."/>
            <person name="Collura K."/>
            <person name="Luo M."/>
            <person name="Yang T."/>
            <person name="Ammiraju J.S.S."/>
            <person name="Engler F."/>
            <person name="Soderlund C."/>
            <person name="Wing R.A."/>
            <person name="Palmer L.E."/>
            <person name="de la Bastide M."/>
            <person name="Spiegel L."/>
            <person name="Nascimento L."/>
            <person name="Zutavern T."/>
            <person name="O'Shaughnessy A."/>
            <person name="Dike S."/>
            <person name="Dedhia N."/>
            <person name="Preston R."/>
            <person name="Balija V."/>
            <person name="McCombie W.R."/>
            <person name="Chow T."/>
            <person name="Chen H."/>
            <person name="Chung M."/>
            <person name="Chen C."/>
            <person name="Shaw J."/>
            <person name="Wu H."/>
            <person name="Hsiao K."/>
            <person name="Chao Y."/>
            <person name="Chu M."/>
            <person name="Cheng C."/>
            <person name="Hour A."/>
            <person name="Lee P."/>
            <person name="Lin S."/>
            <person name="Lin Y."/>
            <person name="Liou J."/>
            <person name="Liu S."/>
            <person name="Hsing Y."/>
            <person name="Raghuvanshi S."/>
            <person name="Mohanty A."/>
            <person name="Bharti A.K."/>
            <person name="Gaur A."/>
            <person name="Gupta V."/>
            <person name="Kumar D."/>
            <person name="Ravi V."/>
            <person name="Vij S."/>
            <person name="Kapur A."/>
            <person name="Khurana P."/>
            <person name="Khurana P."/>
            <person name="Khurana J.P."/>
            <person name="Tyagi A.K."/>
            <person name="Gaikwad K."/>
            <person name="Singh A."/>
            <person name="Dalal V."/>
            <person name="Srivastava S."/>
            <person name="Dixit A."/>
            <person name="Pal A.K."/>
            <person name="Ghazi I.A."/>
            <person name="Yadav M."/>
            <person name="Pandit A."/>
            <person name="Bhargava A."/>
            <person name="Sureshbabu K."/>
            <person name="Batra K."/>
            <person name="Sharma T.R."/>
            <person name="Mohapatra T."/>
            <person name="Singh N.K."/>
            <person name="Messing J."/>
            <person name="Nelson A.B."/>
            <person name="Fuks G."/>
            <person name="Kavchok S."/>
            <person name="Keizer G."/>
            <person name="Linton E."/>
            <person name="Llaca V."/>
            <person name="Song R."/>
            <person name="Tanyolac B."/>
            <person name="Young S."/>
            <person name="Ho-Il K."/>
            <person name="Hahn J.H."/>
            <person name="Sangsakoo G."/>
            <person name="Vanavichit A."/>
            <person name="de Mattos Luiz.A.T."/>
            <person name="Zimmer P.D."/>
            <person name="Malone G."/>
            <person name="Dellagostin O."/>
            <person name="de Oliveira A.C."/>
            <person name="Bevan M."/>
            <person name="Bancroft I."/>
            <person name="Minx P."/>
            <person name="Cordum H."/>
            <person name="Wilson R."/>
            <person name="Cheng Z."/>
            <person name="Jin W."/>
            <person name="Jiang J."/>
            <person name="Leong S.A."/>
            <person name="Iwama H."/>
            <person name="Gojobori T."/>
            <person name="Itoh T."/>
            <person name="Niimura Y."/>
            <person name="Fujii Y."/>
            <person name="Habara T."/>
            <person name="Sakai H."/>
            <person name="Sato Y."/>
            <person name="Wilson G."/>
            <person name="Kumar K."/>
            <person name="McCouch S."/>
            <person name="Juretic N."/>
            <person name="Hoen D."/>
            <person name="Wright S."/>
            <person name="Bruskiewich R."/>
            <person name="Bureau T."/>
            <person name="Miyao A."/>
            <person name="Hirochika H."/>
            <person name="Nishikawa T."/>
            <person name="Kadowaki K."/>
            <person name="Sugiura M."/>
            <person name="Burr B."/>
            <person name="Sasaki T."/>
        </authorList>
    </citation>
    <scope>NUCLEOTIDE SEQUENCE [LARGE SCALE GENOMIC DNA]</scope>
    <source>
        <strain evidence="3">cv. Nipponbare</strain>
    </source>
</reference>
<protein>
    <submittedName>
        <fullName evidence="2">Os04g0415401 protein</fullName>
    </submittedName>
</protein>
<proteinExistence type="predicted"/>
<organism evidence="2 3">
    <name type="scientific">Oryza sativa subsp. japonica</name>
    <name type="common">Rice</name>
    <dbReference type="NCBI Taxonomy" id="39947"/>
    <lineage>
        <taxon>Eukaryota</taxon>
        <taxon>Viridiplantae</taxon>
        <taxon>Streptophyta</taxon>
        <taxon>Embryophyta</taxon>
        <taxon>Tracheophyta</taxon>
        <taxon>Spermatophyta</taxon>
        <taxon>Magnoliopsida</taxon>
        <taxon>Liliopsida</taxon>
        <taxon>Poales</taxon>
        <taxon>Poaceae</taxon>
        <taxon>BOP clade</taxon>
        <taxon>Oryzoideae</taxon>
        <taxon>Oryzeae</taxon>
        <taxon>Oryzinae</taxon>
        <taxon>Oryza</taxon>
        <taxon>Oryza sativa</taxon>
    </lineage>
</organism>
<gene>
    <name evidence="2" type="ordered locus">Os04g0415401</name>
</gene>